<keyword evidence="1" id="KW-0547">Nucleotide-binding</keyword>
<evidence type="ECO:0000313" key="6">
    <source>
        <dbReference type="Proteomes" id="UP000004509"/>
    </source>
</evidence>
<dbReference type="SMART" id="SM00490">
    <property type="entry name" value="HELICc"/>
    <property type="match status" value="1"/>
</dbReference>
<keyword evidence="5" id="KW-0347">Helicase</keyword>
<evidence type="ECO:0000313" key="5">
    <source>
        <dbReference type="EMBL" id="EEV19480.1"/>
    </source>
</evidence>
<dbReference type="eggNOG" id="COG1205">
    <property type="taxonomic scope" value="Bacteria"/>
</dbReference>
<dbReference type="EMBL" id="ACYH01000056">
    <property type="protein sequence ID" value="EEV19480.1"/>
    <property type="molecule type" value="Genomic_DNA"/>
</dbReference>
<dbReference type="InterPro" id="IPR011545">
    <property type="entry name" value="DEAD/DEAH_box_helicase_dom"/>
</dbReference>
<keyword evidence="2" id="KW-0067">ATP-binding</keyword>
<dbReference type="GO" id="GO:0043138">
    <property type="term" value="F:3'-5' DNA helicase activity"/>
    <property type="evidence" value="ECO:0007669"/>
    <property type="project" value="TreeGrafter"/>
</dbReference>
<dbReference type="InterPro" id="IPR001650">
    <property type="entry name" value="Helicase_C-like"/>
</dbReference>
<comment type="caution">
    <text evidence="5">The sequence shown here is derived from an EMBL/GenBank/DDBJ whole genome shotgun (WGS) entry which is preliminary data.</text>
</comment>
<dbReference type="SMART" id="SM00487">
    <property type="entry name" value="DEXDc"/>
    <property type="match status" value="1"/>
</dbReference>
<dbReference type="InterPro" id="IPR014001">
    <property type="entry name" value="Helicase_ATP-bd"/>
</dbReference>
<dbReference type="Pfam" id="PF00271">
    <property type="entry name" value="Helicase_C"/>
    <property type="match status" value="1"/>
</dbReference>
<dbReference type="Pfam" id="PF00270">
    <property type="entry name" value="DEAD"/>
    <property type="match status" value="1"/>
</dbReference>
<proteinExistence type="predicted"/>
<name>C8PSY6_9SPIR</name>
<evidence type="ECO:0000259" key="4">
    <source>
        <dbReference type="PROSITE" id="PS51194"/>
    </source>
</evidence>
<organism evidence="5 6">
    <name type="scientific">Treponema vincentii ATCC 35580</name>
    <dbReference type="NCBI Taxonomy" id="596324"/>
    <lineage>
        <taxon>Bacteria</taxon>
        <taxon>Pseudomonadati</taxon>
        <taxon>Spirochaetota</taxon>
        <taxon>Spirochaetia</taxon>
        <taxon>Spirochaetales</taxon>
        <taxon>Treponemataceae</taxon>
        <taxon>Treponema</taxon>
    </lineage>
</organism>
<dbReference type="SUPFAM" id="SSF52540">
    <property type="entry name" value="P-loop containing nucleoside triphosphate hydrolases"/>
    <property type="match status" value="2"/>
</dbReference>
<dbReference type="InterPro" id="IPR027417">
    <property type="entry name" value="P-loop_NTPase"/>
</dbReference>
<keyword evidence="5" id="KW-0378">Hydrolase</keyword>
<evidence type="ECO:0000256" key="2">
    <source>
        <dbReference type="ARBA" id="ARBA00022840"/>
    </source>
</evidence>
<dbReference type="PROSITE" id="PS51194">
    <property type="entry name" value="HELICASE_CTER"/>
    <property type="match status" value="1"/>
</dbReference>
<accession>C8PSY6</accession>
<evidence type="ECO:0000256" key="1">
    <source>
        <dbReference type="ARBA" id="ARBA00022741"/>
    </source>
</evidence>
<dbReference type="GO" id="GO:0003676">
    <property type="term" value="F:nucleic acid binding"/>
    <property type="evidence" value="ECO:0007669"/>
    <property type="project" value="InterPro"/>
</dbReference>
<dbReference type="PANTHER" id="PTHR47957:SF3">
    <property type="entry name" value="ATP-DEPENDENT HELICASE HRQ1"/>
    <property type="match status" value="1"/>
</dbReference>
<dbReference type="PANTHER" id="PTHR47957">
    <property type="entry name" value="ATP-DEPENDENT HELICASE HRQ1"/>
    <property type="match status" value="1"/>
</dbReference>
<dbReference type="GO" id="GO:0005524">
    <property type="term" value="F:ATP binding"/>
    <property type="evidence" value="ECO:0007669"/>
    <property type="project" value="UniProtKB-KW"/>
</dbReference>
<evidence type="ECO:0000259" key="3">
    <source>
        <dbReference type="PROSITE" id="PS51192"/>
    </source>
</evidence>
<reference evidence="5 6" key="1">
    <citation type="submission" date="2009-07" db="EMBL/GenBank/DDBJ databases">
        <authorList>
            <person name="Madupu R."/>
            <person name="Sebastian Y."/>
            <person name="Durkin A.S."/>
            <person name="Torralba M."/>
            <person name="Methe B."/>
            <person name="Sutton G.G."/>
            <person name="Strausberg R.L."/>
            <person name="Nelson K.E."/>
        </authorList>
    </citation>
    <scope>NUCLEOTIDE SEQUENCE [LARGE SCALE GENOMIC DNA]</scope>
    <source>
        <strain evidence="5 6">ATCC 35580</strain>
    </source>
</reference>
<protein>
    <submittedName>
        <fullName evidence="5">DEAD/DEAH box helicase</fullName>
    </submittedName>
</protein>
<feature type="domain" description="Helicase C-terminal" evidence="4">
    <location>
        <begin position="1013"/>
        <end position="1204"/>
    </location>
</feature>
<dbReference type="Gene3D" id="3.40.50.300">
    <property type="entry name" value="P-loop containing nucleotide triphosphate hydrolases"/>
    <property type="match status" value="2"/>
</dbReference>
<feature type="domain" description="Helicase ATP-binding" evidence="3">
    <location>
        <begin position="103"/>
        <end position="365"/>
    </location>
</feature>
<dbReference type="GO" id="GO:0036297">
    <property type="term" value="P:interstrand cross-link repair"/>
    <property type="evidence" value="ECO:0007669"/>
    <property type="project" value="TreeGrafter"/>
</dbReference>
<dbReference type="PROSITE" id="PS51192">
    <property type="entry name" value="HELICASE_ATP_BIND_1"/>
    <property type="match status" value="1"/>
</dbReference>
<dbReference type="GO" id="GO:0006289">
    <property type="term" value="P:nucleotide-excision repair"/>
    <property type="evidence" value="ECO:0007669"/>
    <property type="project" value="TreeGrafter"/>
</dbReference>
<sequence length="1794" mass="202600">MENPIKIGRDLKNRYLQYIDSGIPMLCDTYRKERRDLYKEPGVIMHNPIIEFVKKYQPFKTMTSLCREQGLDPAIVAFLNRGLLKNDDGSERMLYAHQARAFTDVMVHRKNMVVTTGTGSGKTECFMIPLLANLIEEAKTWTTPQLRTKAMRAMVLYPLNALAEDQMVRLRKSLDSKDVKEWLDDNRSGNRISFGRYTGRTPGTNPKTRTSDLRSFQQDWNDLQAELRDGNTQLEQLRYAMPCMDDNAAEVILRSDMQVNPPDILITNYSMLNVMLMRKAEQAIFEKTKAWLQEDKSHIFTIVIDELHTYRGTAGTEVSYIIKLLLNRIGLTGDSPQLRFLASSASLSSDNTKFISDFFGCDAQRFSIIADEVETIEPFSPVPQDVQDMLLQLASTVPLDSSSNKLFQDFLLTQGFASIADFVQRTKLIDKLKAVIHSTRNMAEATATAKTTDYLAEQLFPMATKEQQDRLIEILLLLVNFAQDSGGANLYPMRAHYFARNIEHLWVCSSAACTAVDERFKDPQRKFGKLYTAPRNRCTCGAAVLEAVVCRQCGELFLSGYIDNRMLSNTPPLVGHGGAQNENVRTRIILYKISKDDKTENNARRPNAGNGIWRAAGYDPITGTVTGGIQGGYQSYTIQDENTDSFPLECPRCGFKLRDSGEGRNTFTALTTHGTGVQKVNQLFADGLMDILRKANPNDAKLVLFSDSRQAAAKLSAGIELDHYRDSLRAALMQSLEEASDAKMYLKKIRNKNITFKEVPPEIQDKIKTDITLNNWYTKIMVVDEGFLSPQQISELNHYLSTDNVLLSDITTAVMTRLVRKGINPAGPYPSYQTFNDNNQSKLSWETAIDWKANYQFLRDTQAQRDFADRIANQCTVEILKTVFGTNKRTFENLGIGYFKVSRSNGSVDQVLADSIVRILGESWRILDSEESETESLAQRARKFIEIFTGTRYSRDVNKAPEIWNVLNALIDKKVIESNDDLRITGRGLEFVTCNIGDPIIQCSKCGTLDLHPDQQFCTFCRSKITEQDRILFTKEQQQSFYTQMSSEERISRLHCEELTGQTNKTDAQKRQRYFLGLLKSEENKLTNEIDLLSVTTTMEAGVDIGSLSAVMLGNVPPQRFNYQQRVGRAGRRGSALSLAVTVAKVNSHDQLHYHHPERMVAGMPAEPYIDLNSTAILKRFITKEVLHQAFQEQNVPSDNAAVHGEFDLAVNWEQHRDSIQQWIHTHHTTIHNIIDVFSDKNRTDKNILFYFITDELITAIDDALKKEEFIQLYLSERLAAAGLLPMFGFPTQVRYLYEEAVRSFPPENMTDRSIDMALQTFVPGAEIVKDKKVFKSIGFIGYQLRSSTEQEPVHHRTHPTATDGLDFLKNNRILVCKNCNYTALVNDTAVVKTIGRSCPVCSAELNIYDDVAIPQGFRTDYAHAAKDFNGRFEWNPISSDTTIDSEKTKIDVTLIAGTNLLVGANKSPETGTVCTINTNGGKCFCVKKSRNTTGWFDPQYTPNNFNLDTATEKKIVLVSPKVTGVLEAAVNSKNPNVCLLPDFTHSSQKAELTGAFLSWGTLLRKSAAAYLDIKTTELTVGYVVHPKTETEDILSAVYFIESLENGAGYTDRLNAMNDSQKTDVFIRPLLQGGEFYDQLTQNVHKHNCDSSCYDCLQDYYNQKDHGILNWRLGLDIAHISADAAFIPSYQHSYWKELVQIGLKVYKKEHSEAVIMHRDEELVIIDLSAEKGSTGTRAGQDRYALIHPLWSKEYTTQLLAQYGLSADMRTVFITQFLRSGCASIVRRTNSSNER</sequence>
<dbReference type="RefSeq" id="WP_006189720.1">
    <property type="nucleotide sequence ID" value="NZ_ACYH01000056.1"/>
</dbReference>
<gene>
    <name evidence="5" type="ORF">TREVI0001_0409</name>
</gene>
<dbReference type="STRING" id="596324.TREVI0001_0409"/>
<dbReference type="Proteomes" id="UP000004509">
    <property type="component" value="Unassembled WGS sequence"/>
</dbReference>